<evidence type="ECO:0000259" key="7">
    <source>
        <dbReference type="Pfam" id="PF13480"/>
    </source>
</evidence>
<gene>
    <name evidence="8" type="ORF">ANME2D_01269</name>
</gene>
<comment type="similarity">
    <text evidence="1">Belongs to the FemABX family.</text>
</comment>
<keyword evidence="4" id="KW-0573">Peptidoglycan synthesis</keyword>
<dbReference type="GO" id="GO:0071555">
    <property type="term" value="P:cell wall organization"/>
    <property type="evidence" value="ECO:0007669"/>
    <property type="project" value="UniProtKB-KW"/>
</dbReference>
<evidence type="ECO:0000313" key="9">
    <source>
        <dbReference type="Proteomes" id="UP000027153"/>
    </source>
</evidence>
<dbReference type="Proteomes" id="UP000027153">
    <property type="component" value="Unassembled WGS sequence"/>
</dbReference>
<protein>
    <submittedName>
        <fullName evidence="8">FemAB family</fullName>
    </submittedName>
</protein>
<proteinExistence type="inferred from homology"/>
<dbReference type="InterPro" id="IPR016181">
    <property type="entry name" value="Acyl_CoA_acyltransferase"/>
</dbReference>
<keyword evidence="9" id="KW-1185">Reference proteome</keyword>
<dbReference type="GO" id="GO:0008360">
    <property type="term" value="P:regulation of cell shape"/>
    <property type="evidence" value="ECO:0007669"/>
    <property type="project" value="UniProtKB-KW"/>
</dbReference>
<dbReference type="InterPro" id="IPR050644">
    <property type="entry name" value="PG_Glycine_Bridge_Synth"/>
</dbReference>
<evidence type="ECO:0000256" key="5">
    <source>
        <dbReference type="ARBA" id="ARBA00023315"/>
    </source>
</evidence>
<dbReference type="OrthoDB" id="140543at2157"/>
<evidence type="ECO:0000256" key="2">
    <source>
        <dbReference type="ARBA" id="ARBA00022679"/>
    </source>
</evidence>
<keyword evidence="5" id="KW-0012">Acyltransferase</keyword>
<keyword evidence="6" id="KW-0961">Cell wall biogenesis/degradation</keyword>
<dbReference type="GO" id="GO:0044038">
    <property type="term" value="P:cell wall macromolecule biosynthetic process"/>
    <property type="evidence" value="ECO:0007669"/>
    <property type="project" value="InterPro"/>
</dbReference>
<reference evidence="8 9" key="1">
    <citation type="journal article" date="2013" name="Nature">
        <title>Anaerobic oxidation of methane coupled to nitrate reduction in a novel archaeal lineage.</title>
        <authorList>
            <person name="Haroon M.F."/>
            <person name="Hu S."/>
            <person name="Shi Y."/>
            <person name="Imelfort M."/>
            <person name="Keller J."/>
            <person name="Hugenholtz P."/>
            <person name="Yuan Z."/>
            <person name="Tyson G.W."/>
        </authorList>
    </citation>
    <scope>NUCLEOTIDE SEQUENCE [LARGE SCALE GENOMIC DNA]</scope>
    <source>
        <strain evidence="8 9">ANME-2d</strain>
    </source>
</reference>
<evidence type="ECO:0000256" key="4">
    <source>
        <dbReference type="ARBA" id="ARBA00022984"/>
    </source>
</evidence>
<keyword evidence="2" id="KW-0808">Transferase</keyword>
<evidence type="ECO:0000313" key="8">
    <source>
        <dbReference type="EMBL" id="KCZ72834.1"/>
    </source>
</evidence>
<comment type="caution">
    <text evidence="8">The sequence shown here is derived from an EMBL/GenBank/DDBJ whole genome shotgun (WGS) entry which is preliminary data.</text>
</comment>
<feature type="domain" description="BioF2-like acetyltransferase" evidence="7">
    <location>
        <begin position="170"/>
        <end position="297"/>
    </location>
</feature>
<dbReference type="PROSITE" id="PS51191">
    <property type="entry name" value="FEMABX"/>
    <property type="match status" value="1"/>
</dbReference>
<dbReference type="PANTHER" id="PTHR36174:SF1">
    <property type="entry name" value="LIPID II:GLYCINE GLYCYLTRANSFERASE"/>
    <property type="match status" value="1"/>
</dbReference>
<dbReference type="InterPro" id="IPR003447">
    <property type="entry name" value="FEMABX"/>
</dbReference>
<evidence type="ECO:0000256" key="1">
    <source>
        <dbReference type="ARBA" id="ARBA00009943"/>
    </source>
</evidence>
<dbReference type="PANTHER" id="PTHR36174">
    <property type="entry name" value="LIPID II:GLYCINE GLYCYLTRANSFERASE"/>
    <property type="match status" value="1"/>
</dbReference>
<dbReference type="Gene3D" id="3.40.630.30">
    <property type="match status" value="2"/>
</dbReference>
<name>A0A062VAS2_9EURY</name>
<dbReference type="EMBL" id="JMIY01000002">
    <property type="protein sequence ID" value="KCZ72834.1"/>
    <property type="molecule type" value="Genomic_DNA"/>
</dbReference>
<sequence length="334" mass="39344">MTLEIKVAGESDVEKWNSAVASSSHGTLFHTWEWLKIVQNHTSSVLYPLMAYRGENLVGIYPVFIQKKGFFNIAFSPLPKAYLLYLGPVIMDYDNLKQNKKESTFMQLQEEIDRFLFMKLKCKYVRIRSSPGLFDSRPFIWGGYQVEPLYTYRINLTGGVDRVWEQFDRKLRVDINRAIREGVRVEEGNKEDLRFIRSSLYRRFERQGFKPSDHSRYLSELYDTFYPDNLKIFIATYKGEKVGGMISLCYRDIMYLWVGVPKSDLKGISPNDLAQWEAIKWACNNGYRYYEEMDGGDDPRLRHFKSKYNPELAIWYSAVKYSSYIYKIAKETVK</sequence>
<evidence type="ECO:0000256" key="3">
    <source>
        <dbReference type="ARBA" id="ARBA00022960"/>
    </source>
</evidence>
<accession>A0A062VAS2</accession>
<keyword evidence="3" id="KW-0133">Cell shape</keyword>
<dbReference type="GO" id="GO:0016755">
    <property type="term" value="F:aminoacyltransferase activity"/>
    <property type="evidence" value="ECO:0007669"/>
    <property type="project" value="InterPro"/>
</dbReference>
<dbReference type="InterPro" id="IPR038740">
    <property type="entry name" value="BioF2-like_GNAT_dom"/>
</dbReference>
<dbReference type="RefSeq" id="WP_048089851.1">
    <property type="nucleotide sequence ID" value="NZ_JMIY01000002.1"/>
</dbReference>
<dbReference type="AlphaFoldDB" id="A0A062VAS2"/>
<organism evidence="8 9">
    <name type="scientific">Candidatus Methanoperedens nitratireducens</name>
    <dbReference type="NCBI Taxonomy" id="1392998"/>
    <lineage>
        <taxon>Archaea</taxon>
        <taxon>Methanobacteriati</taxon>
        <taxon>Methanobacteriota</taxon>
        <taxon>Stenosarchaea group</taxon>
        <taxon>Methanomicrobia</taxon>
        <taxon>Methanosarcinales</taxon>
        <taxon>ANME-2 cluster</taxon>
        <taxon>Candidatus Methanoperedentaceae</taxon>
        <taxon>Candidatus Methanoperedens</taxon>
    </lineage>
</organism>
<evidence type="ECO:0000256" key="6">
    <source>
        <dbReference type="ARBA" id="ARBA00023316"/>
    </source>
</evidence>
<dbReference type="Pfam" id="PF13480">
    <property type="entry name" value="Acetyltransf_6"/>
    <property type="match status" value="1"/>
</dbReference>
<dbReference type="SUPFAM" id="SSF55729">
    <property type="entry name" value="Acyl-CoA N-acyltransferases (Nat)"/>
    <property type="match status" value="2"/>
</dbReference>